<sequence>MIEQVLIFFAHNPLLMLFAVVALGYPISKLRIGGASFGIASILFAGIALGALVMAPGLDPTLKKDISKEMKLVYELGLAVFVYAMGLSISHSFWAAFSREGMKKNAVVLLVMLTSTAFVVLLAKVMGFNARYAAGLLTGSFTNMPALAGVIERVKTMTGVGPVELAQPTVASAIAYPIGVLVPMLIILVSAKVFRVNLREEADGLKDYQSGHQKLEVWTLRVTQPEAVAMTKRDIRAPQGLHVVFGRVLRKAELLIPGPDFRLQLEDLVTVVGSPDDLAKVEALIGQRSHVELDRDQSALDATRVFVSSRDVVGVPLGKLDLINKHAAIITRVRRGDLWFVPDGDTVLELGDRVRVTTRRDNIEAIEEFFGDSYRDLSEVSFLTFAMGLAAGLALGQVPIPLSHGIIFKLGFAGGPLAVALVLGRFHRIGPLVWNFPYSANHTIRQFGLVLFAAGIGIISGEGFRAILSQNVTVLPLFLGAAFLVCFVADSLTMLLGHKLFGIPLNIMFGILAGTHTQPVVLGYANHHTGNDLPNVGFATVYPLATILKIVLAQVLLAIIW</sequence>
<feature type="transmembrane region" description="Helical" evidence="8">
    <location>
        <begin position="76"/>
        <end position="94"/>
    </location>
</feature>
<dbReference type="PANTHER" id="PTHR30445">
    <property type="entry name" value="K(+)_H(+) ANTIPORTER SUBUNIT KHTT"/>
    <property type="match status" value="1"/>
</dbReference>
<dbReference type="InterPro" id="IPR006512">
    <property type="entry name" value="YidE_YbjL"/>
</dbReference>
<evidence type="ECO:0000259" key="9">
    <source>
        <dbReference type="PROSITE" id="PS51202"/>
    </source>
</evidence>
<evidence type="ECO:0000256" key="6">
    <source>
        <dbReference type="ARBA" id="ARBA00022989"/>
    </source>
</evidence>
<evidence type="ECO:0000256" key="8">
    <source>
        <dbReference type="SAM" id="Phobius"/>
    </source>
</evidence>
<dbReference type="InterPro" id="IPR036721">
    <property type="entry name" value="RCK_C_sf"/>
</dbReference>
<dbReference type="Pfam" id="PF06826">
    <property type="entry name" value="Asp-Al_Ex"/>
    <property type="match status" value="2"/>
</dbReference>
<comment type="caution">
    <text evidence="10">The sequence shown here is derived from an EMBL/GenBank/DDBJ whole genome shotgun (WGS) entry which is preliminary data.</text>
</comment>
<proteinExistence type="inferred from homology"/>
<comment type="similarity">
    <text evidence="2">Belongs to the AAE transporter (TC 2.A.81) family.</text>
</comment>
<feature type="transmembrane region" description="Helical" evidence="8">
    <location>
        <begin position="106"/>
        <end position="127"/>
    </location>
</feature>
<keyword evidence="5 8" id="KW-0812">Transmembrane</keyword>
<evidence type="ECO:0000313" key="11">
    <source>
        <dbReference type="Proteomes" id="UP000709959"/>
    </source>
</evidence>
<dbReference type="PROSITE" id="PS51202">
    <property type="entry name" value="RCK_C"/>
    <property type="match status" value="2"/>
</dbReference>
<gene>
    <name evidence="10" type="ORF">IPN91_03060</name>
</gene>
<feature type="transmembrane region" description="Helical" evidence="8">
    <location>
        <begin position="6"/>
        <end position="25"/>
    </location>
</feature>
<feature type="transmembrane region" description="Helical" evidence="8">
    <location>
        <begin position="380"/>
        <end position="400"/>
    </location>
</feature>
<feature type="transmembrane region" description="Helical" evidence="8">
    <location>
        <begin position="447"/>
        <end position="468"/>
    </location>
</feature>
<evidence type="ECO:0000256" key="4">
    <source>
        <dbReference type="ARBA" id="ARBA00022475"/>
    </source>
</evidence>
<dbReference type="AlphaFoldDB" id="A0A936K5D2"/>
<keyword evidence="4" id="KW-1003">Cell membrane</keyword>
<evidence type="ECO:0000256" key="5">
    <source>
        <dbReference type="ARBA" id="ARBA00022692"/>
    </source>
</evidence>
<evidence type="ECO:0000256" key="7">
    <source>
        <dbReference type="ARBA" id="ARBA00023136"/>
    </source>
</evidence>
<keyword evidence="7 8" id="KW-0472">Membrane</keyword>
<dbReference type="NCBIfam" id="TIGR01625">
    <property type="entry name" value="YidE_YbjL_dupl"/>
    <property type="match status" value="1"/>
</dbReference>
<dbReference type="Proteomes" id="UP000709959">
    <property type="component" value="Unassembled WGS sequence"/>
</dbReference>
<reference evidence="10 11" key="1">
    <citation type="submission" date="2020-10" db="EMBL/GenBank/DDBJ databases">
        <title>Connecting structure to function with the recovery of over 1000 high-quality activated sludge metagenome-assembled genomes encoding full-length rRNA genes using long-read sequencing.</title>
        <authorList>
            <person name="Singleton C.M."/>
            <person name="Petriglieri F."/>
            <person name="Kristensen J.M."/>
            <person name="Kirkegaard R.H."/>
            <person name="Michaelsen T.Y."/>
            <person name="Andersen M.H."/>
            <person name="Karst S.M."/>
            <person name="Dueholm M.S."/>
            <person name="Nielsen P.H."/>
            <person name="Albertsen M."/>
        </authorList>
    </citation>
    <scope>NUCLEOTIDE SEQUENCE [LARGE SCALE GENOMIC DNA]</scope>
    <source>
        <strain evidence="10">OdNE_18-Q3-R46-58_MAXAC.008</strain>
    </source>
</reference>
<evidence type="ECO:0000313" key="10">
    <source>
        <dbReference type="EMBL" id="MBK8571624.1"/>
    </source>
</evidence>
<keyword evidence="6 8" id="KW-1133">Transmembrane helix</keyword>
<dbReference type="SUPFAM" id="SSF116726">
    <property type="entry name" value="TrkA C-terminal domain-like"/>
    <property type="match status" value="2"/>
</dbReference>
<dbReference type="GO" id="GO:0008324">
    <property type="term" value="F:monoatomic cation transmembrane transporter activity"/>
    <property type="evidence" value="ECO:0007669"/>
    <property type="project" value="InterPro"/>
</dbReference>
<feature type="transmembrane region" description="Helical" evidence="8">
    <location>
        <begin position="37"/>
        <end position="56"/>
    </location>
</feature>
<feature type="transmembrane region" description="Helical" evidence="8">
    <location>
        <begin position="541"/>
        <end position="560"/>
    </location>
</feature>
<feature type="transmembrane region" description="Helical" evidence="8">
    <location>
        <begin position="170"/>
        <end position="189"/>
    </location>
</feature>
<name>A0A936K5D2_9BACT</name>
<dbReference type="GO" id="GO:0006813">
    <property type="term" value="P:potassium ion transport"/>
    <property type="evidence" value="ECO:0007669"/>
    <property type="project" value="InterPro"/>
</dbReference>
<dbReference type="InterPro" id="IPR006037">
    <property type="entry name" value="RCK_C"/>
</dbReference>
<dbReference type="InterPro" id="IPR050144">
    <property type="entry name" value="AAE_transporter"/>
</dbReference>
<dbReference type="Gene3D" id="3.30.70.1450">
    <property type="entry name" value="Regulator of K+ conductance, C-terminal domain"/>
    <property type="match status" value="2"/>
</dbReference>
<dbReference type="Pfam" id="PF02080">
    <property type="entry name" value="TrkA_C"/>
    <property type="match status" value="2"/>
</dbReference>
<feature type="transmembrane region" description="Helical" evidence="8">
    <location>
        <begin position="503"/>
        <end position="521"/>
    </location>
</feature>
<protein>
    <submittedName>
        <fullName evidence="10">Transporter</fullName>
    </submittedName>
</protein>
<feature type="domain" description="RCK C-terminal" evidence="9">
    <location>
        <begin position="288"/>
        <end position="372"/>
    </location>
</feature>
<keyword evidence="3" id="KW-0813">Transport</keyword>
<feature type="domain" description="RCK C-terminal" evidence="9">
    <location>
        <begin position="203"/>
        <end position="287"/>
    </location>
</feature>
<accession>A0A936K5D2</accession>
<dbReference type="GO" id="GO:0005886">
    <property type="term" value="C:plasma membrane"/>
    <property type="evidence" value="ECO:0007669"/>
    <property type="project" value="UniProtKB-SubCell"/>
</dbReference>
<feature type="transmembrane region" description="Helical" evidence="8">
    <location>
        <begin position="406"/>
        <end position="426"/>
    </location>
</feature>
<organism evidence="10 11">
    <name type="scientific">Candidatus Geothrix odensensis</name>
    <dbReference type="NCBI Taxonomy" id="2954440"/>
    <lineage>
        <taxon>Bacteria</taxon>
        <taxon>Pseudomonadati</taxon>
        <taxon>Acidobacteriota</taxon>
        <taxon>Holophagae</taxon>
        <taxon>Holophagales</taxon>
        <taxon>Holophagaceae</taxon>
        <taxon>Geothrix</taxon>
    </lineage>
</organism>
<dbReference type="PANTHER" id="PTHR30445:SF3">
    <property type="entry name" value="TRANSPORT PROTEIN YIDE-RELATED"/>
    <property type="match status" value="1"/>
</dbReference>
<dbReference type="EMBL" id="JADKCH010000001">
    <property type="protein sequence ID" value="MBK8571624.1"/>
    <property type="molecule type" value="Genomic_DNA"/>
</dbReference>
<evidence type="ECO:0000256" key="2">
    <source>
        <dbReference type="ARBA" id="ARBA00009854"/>
    </source>
</evidence>
<evidence type="ECO:0000256" key="1">
    <source>
        <dbReference type="ARBA" id="ARBA00004651"/>
    </source>
</evidence>
<feature type="transmembrane region" description="Helical" evidence="8">
    <location>
        <begin position="474"/>
        <end position="496"/>
    </location>
</feature>
<comment type="subcellular location">
    <subcellularLocation>
        <location evidence="1">Cell membrane</location>
        <topology evidence="1">Multi-pass membrane protein</topology>
    </subcellularLocation>
</comment>
<evidence type="ECO:0000256" key="3">
    <source>
        <dbReference type="ARBA" id="ARBA00022448"/>
    </source>
</evidence>